<sequence length="165" mass="18177">MKRIIIHWTAGGYYPTTAEKEVYHFLVDKDGKVYNGKFAPENNLKCVKGCYAAHTGGGNTASIGVAICAMAGFKNKNSCGAYPIKPMQFEAAMKLCADLALKYKIPVSASTVMTHYEFGMKNPNTSSAGKIDITYLPPYPWVDKNDAGSFIRSKIKWYISKAKEV</sequence>
<dbReference type="AlphaFoldDB" id="A0A9D1FVQ1"/>
<gene>
    <name evidence="2" type="ORF">IAD41_01980</name>
</gene>
<reference evidence="2" key="1">
    <citation type="submission" date="2020-10" db="EMBL/GenBank/DDBJ databases">
        <authorList>
            <person name="Gilroy R."/>
        </authorList>
    </citation>
    <scope>NUCLEOTIDE SEQUENCE</scope>
    <source>
        <strain evidence="2">CHK152-2994</strain>
    </source>
</reference>
<proteinExistence type="predicted"/>
<dbReference type="GO" id="GO:0008745">
    <property type="term" value="F:N-acetylmuramoyl-L-alanine amidase activity"/>
    <property type="evidence" value="ECO:0007669"/>
    <property type="project" value="InterPro"/>
</dbReference>
<feature type="domain" description="N-acetylmuramoyl-L-alanine amidase" evidence="1">
    <location>
        <begin position="2"/>
        <end position="117"/>
    </location>
</feature>
<reference evidence="2" key="2">
    <citation type="journal article" date="2021" name="PeerJ">
        <title>Extensive microbial diversity within the chicken gut microbiome revealed by metagenomics and culture.</title>
        <authorList>
            <person name="Gilroy R."/>
            <person name="Ravi A."/>
            <person name="Getino M."/>
            <person name="Pursley I."/>
            <person name="Horton D.L."/>
            <person name="Alikhan N.F."/>
            <person name="Baker D."/>
            <person name="Gharbi K."/>
            <person name="Hall N."/>
            <person name="Watson M."/>
            <person name="Adriaenssens E.M."/>
            <person name="Foster-Nyarko E."/>
            <person name="Jarju S."/>
            <person name="Secka A."/>
            <person name="Antonio M."/>
            <person name="Oren A."/>
            <person name="Chaudhuri R.R."/>
            <person name="La Ragione R."/>
            <person name="Hildebrand F."/>
            <person name="Pallen M.J."/>
        </authorList>
    </citation>
    <scope>NUCLEOTIDE SEQUENCE</scope>
    <source>
        <strain evidence="2">CHK152-2994</strain>
    </source>
</reference>
<evidence type="ECO:0000313" key="3">
    <source>
        <dbReference type="Proteomes" id="UP000824139"/>
    </source>
</evidence>
<evidence type="ECO:0000259" key="1">
    <source>
        <dbReference type="Pfam" id="PF01510"/>
    </source>
</evidence>
<dbReference type="Gene3D" id="3.40.80.10">
    <property type="entry name" value="Peptidoglycan recognition protein-like"/>
    <property type="match status" value="1"/>
</dbReference>
<dbReference type="InterPro" id="IPR002502">
    <property type="entry name" value="Amidase_domain"/>
</dbReference>
<protein>
    <submittedName>
        <fullName evidence="2">N-acetylmuramoyl-L-alanine amidase</fullName>
    </submittedName>
</protein>
<dbReference type="EMBL" id="DVJO01000044">
    <property type="protein sequence ID" value="HIS82361.1"/>
    <property type="molecule type" value="Genomic_DNA"/>
</dbReference>
<comment type="caution">
    <text evidence="2">The sequence shown here is derived from an EMBL/GenBank/DDBJ whole genome shotgun (WGS) entry which is preliminary data.</text>
</comment>
<name>A0A9D1FVQ1_9BACT</name>
<dbReference type="GO" id="GO:0009253">
    <property type="term" value="P:peptidoglycan catabolic process"/>
    <property type="evidence" value="ECO:0007669"/>
    <property type="project" value="InterPro"/>
</dbReference>
<dbReference type="SUPFAM" id="SSF55846">
    <property type="entry name" value="N-acetylmuramoyl-L-alanine amidase-like"/>
    <property type="match status" value="1"/>
</dbReference>
<dbReference type="CDD" id="cd06583">
    <property type="entry name" value="PGRP"/>
    <property type="match status" value="1"/>
</dbReference>
<dbReference type="InterPro" id="IPR036505">
    <property type="entry name" value="Amidase/PGRP_sf"/>
</dbReference>
<dbReference type="Pfam" id="PF01510">
    <property type="entry name" value="Amidase_2"/>
    <property type="match status" value="1"/>
</dbReference>
<dbReference type="Proteomes" id="UP000824139">
    <property type="component" value="Unassembled WGS sequence"/>
</dbReference>
<accession>A0A9D1FVQ1</accession>
<evidence type="ECO:0000313" key="2">
    <source>
        <dbReference type="EMBL" id="HIS82361.1"/>
    </source>
</evidence>
<organism evidence="2 3">
    <name type="scientific">Candidatus Scatenecus faecavium</name>
    <dbReference type="NCBI Taxonomy" id="2840915"/>
    <lineage>
        <taxon>Bacteria</taxon>
        <taxon>Candidatus Scatenecus</taxon>
    </lineage>
</organism>